<evidence type="ECO:0000313" key="3">
    <source>
        <dbReference type="Proteomes" id="UP000887116"/>
    </source>
</evidence>
<name>A0A8X6M1D4_TRICU</name>
<dbReference type="Proteomes" id="UP000887116">
    <property type="component" value="Unassembled WGS sequence"/>
</dbReference>
<gene>
    <name evidence="2" type="primary">tim</name>
    <name evidence="2" type="ORF">TNCT_38442</name>
</gene>
<accession>A0A8X6M1D4</accession>
<dbReference type="Pfam" id="PF04821">
    <property type="entry name" value="TIMELESS"/>
    <property type="match status" value="1"/>
</dbReference>
<keyword evidence="3" id="KW-1185">Reference proteome</keyword>
<evidence type="ECO:0000259" key="1">
    <source>
        <dbReference type="Pfam" id="PF04821"/>
    </source>
</evidence>
<protein>
    <submittedName>
        <fullName evidence="2">Protein timeless</fullName>
    </submittedName>
</protein>
<organism evidence="2 3">
    <name type="scientific">Trichonephila clavata</name>
    <name type="common">Joro spider</name>
    <name type="synonym">Nephila clavata</name>
    <dbReference type="NCBI Taxonomy" id="2740835"/>
    <lineage>
        <taxon>Eukaryota</taxon>
        <taxon>Metazoa</taxon>
        <taxon>Ecdysozoa</taxon>
        <taxon>Arthropoda</taxon>
        <taxon>Chelicerata</taxon>
        <taxon>Arachnida</taxon>
        <taxon>Araneae</taxon>
        <taxon>Araneomorphae</taxon>
        <taxon>Entelegynae</taxon>
        <taxon>Araneoidea</taxon>
        <taxon>Nephilidae</taxon>
        <taxon>Trichonephila</taxon>
    </lineage>
</organism>
<dbReference type="AlphaFoldDB" id="A0A8X6M1D4"/>
<feature type="domain" description="Timeless N-terminal" evidence="1">
    <location>
        <begin position="47"/>
        <end position="105"/>
    </location>
</feature>
<comment type="caution">
    <text evidence="2">The sequence shown here is derived from an EMBL/GenBank/DDBJ whole genome shotgun (WGS) entry which is preliminary data.</text>
</comment>
<sequence>MSSLRAARAAERGRGVKDYKMNLTVMNFNRIRDLVSSLGWFGEDQMYIPGPDCLGTLENLEDELLNEDAVNRNVRISLHICGAVKKDLIPIISHGKDAKVVATATSPVSGALTHSQISST</sequence>
<dbReference type="InterPro" id="IPR006906">
    <property type="entry name" value="Timeless_N"/>
</dbReference>
<dbReference type="OrthoDB" id="10494975at2759"/>
<reference evidence="2" key="1">
    <citation type="submission" date="2020-07" db="EMBL/GenBank/DDBJ databases">
        <title>Multicomponent nature underlies the extraordinary mechanical properties of spider dragline silk.</title>
        <authorList>
            <person name="Kono N."/>
            <person name="Nakamura H."/>
            <person name="Mori M."/>
            <person name="Yoshida Y."/>
            <person name="Ohtoshi R."/>
            <person name="Malay A.D."/>
            <person name="Moran D.A.P."/>
            <person name="Tomita M."/>
            <person name="Numata K."/>
            <person name="Arakawa K."/>
        </authorList>
    </citation>
    <scope>NUCLEOTIDE SEQUENCE</scope>
</reference>
<proteinExistence type="predicted"/>
<evidence type="ECO:0000313" key="2">
    <source>
        <dbReference type="EMBL" id="GFR29680.1"/>
    </source>
</evidence>
<dbReference type="EMBL" id="BMAO01009253">
    <property type="protein sequence ID" value="GFR29680.1"/>
    <property type="molecule type" value="Genomic_DNA"/>
</dbReference>